<keyword evidence="4" id="KW-1185">Reference proteome</keyword>
<evidence type="ECO:0000313" key="3">
    <source>
        <dbReference type="EMBL" id="KAF9614763.1"/>
    </source>
</evidence>
<dbReference type="PANTHER" id="PTHR30508">
    <property type="entry name" value="FES CLUSTER ASSEMBLY PROTEIN SUF"/>
    <property type="match status" value="1"/>
</dbReference>
<evidence type="ECO:0000259" key="2">
    <source>
        <dbReference type="Pfam" id="PF01458"/>
    </source>
</evidence>
<dbReference type="InterPro" id="IPR000825">
    <property type="entry name" value="SUF_FeS_clus_asmbl_SufBD_core"/>
</dbReference>
<name>A0A835IDV8_9MAGN</name>
<comment type="similarity">
    <text evidence="1">Belongs to the iron-sulfur cluster assembly SufBD family.</text>
</comment>
<reference evidence="3 4" key="1">
    <citation type="submission" date="2020-10" db="EMBL/GenBank/DDBJ databases">
        <title>The Coptis chinensis genome and diversification of protoberbering-type alkaloids.</title>
        <authorList>
            <person name="Wang B."/>
            <person name="Shu S."/>
            <person name="Song C."/>
            <person name="Liu Y."/>
        </authorList>
    </citation>
    <scope>NUCLEOTIDE SEQUENCE [LARGE SCALE GENOMIC DNA]</scope>
    <source>
        <strain evidence="3">HL-2020</strain>
        <tissue evidence="3">Leaf</tissue>
    </source>
</reference>
<proteinExistence type="inferred from homology"/>
<feature type="domain" description="SUF system FeS cluster assembly SufBD core" evidence="2">
    <location>
        <begin position="88"/>
        <end position="126"/>
    </location>
</feature>
<dbReference type="AlphaFoldDB" id="A0A835IDV8"/>
<dbReference type="InterPro" id="IPR055346">
    <property type="entry name" value="Fe-S_cluster_assembly_SufBD"/>
</dbReference>
<dbReference type="Pfam" id="PF01458">
    <property type="entry name" value="SUFBD_core"/>
    <property type="match status" value="1"/>
</dbReference>
<evidence type="ECO:0000256" key="1">
    <source>
        <dbReference type="ARBA" id="ARBA00043967"/>
    </source>
</evidence>
<evidence type="ECO:0000313" key="4">
    <source>
        <dbReference type="Proteomes" id="UP000631114"/>
    </source>
</evidence>
<dbReference type="GO" id="GO:0016226">
    <property type="term" value="P:iron-sulfur cluster assembly"/>
    <property type="evidence" value="ECO:0007669"/>
    <property type="project" value="InterPro"/>
</dbReference>
<dbReference type="EMBL" id="JADFTS010000003">
    <property type="protein sequence ID" value="KAF9614763.1"/>
    <property type="molecule type" value="Genomic_DNA"/>
</dbReference>
<gene>
    <name evidence="3" type="ORF">IFM89_020617</name>
</gene>
<dbReference type="InterPro" id="IPR037284">
    <property type="entry name" value="SUF_FeS_clus_asmbl_SufBD_sf"/>
</dbReference>
<sequence length="155" mass="17850">MCLMLIQTYFRINDMETGQFERTLIVDDEGTEGTEIKYSTVQNWYAGDEIKYSTVQNCRLRLRLGLPLLRSTQVLFWKAIMQWAKNPASRIEHEASTSKVNEDQLFYFLQRGNGHDKAVKALISGFCQEVLETLPLEVRAKLQENTGIKLDRSVG</sequence>
<accession>A0A835IDV8</accession>
<comment type="caution">
    <text evidence="3">The sequence shown here is derived from an EMBL/GenBank/DDBJ whole genome shotgun (WGS) entry which is preliminary data.</text>
</comment>
<protein>
    <recommendedName>
        <fullName evidence="2">SUF system FeS cluster assembly SufBD core domain-containing protein</fullName>
    </recommendedName>
</protein>
<dbReference type="Proteomes" id="UP000631114">
    <property type="component" value="Unassembled WGS sequence"/>
</dbReference>
<dbReference type="OrthoDB" id="1621410at2759"/>
<dbReference type="PANTHER" id="PTHR30508:SF1">
    <property type="entry name" value="UPF0051 PROTEIN ABCI8, CHLOROPLASTIC-RELATED"/>
    <property type="match status" value="1"/>
</dbReference>
<organism evidence="3 4">
    <name type="scientific">Coptis chinensis</name>
    <dbReference type="NCBI Taxonomy" id="261450"/>
    <lineage>
        <taxon>Eukaryota</taxon>
        <taxon>Viridiplantae</taxon>
        <taxon>Streptophyta</taxon>
        <taxon>Embryophyta</taxon>
        <taxon>Tracheophyta</taxon>
        <taxon>Spermatophyta</taxon>
        <taxon>Magnoliopsida</taxon>
        <taxon>Ranunculales</taxon>
        <taxon>Ranunculaceae</taxon>
        <taxon>Coptidoideae</taxon>
        <taxon>Coptis</taxon>
    </lineage>
</organism>
<dbReference type="SUPFAM" id="SSF101960">
    <property type="entry name" value="Stabilizer of iron transporter SufD"/>
    <property type="match status" value="1"/>
</dbReference>